<evidence type="ECO:0000256" key="1">
    <source>
        <dbReference type="SAM" id="MobiDB-lite"/>
    </source>
</evidence>
<dbReference type="SUPFAM" id="SSF53335">
    <property type="entry name" value="S-adenosyl-L-methionine-dependent methyltransferases"/>
    <property type="match status" value="1"/>
</dbReference>
<organism evidence="2">
    <name type="scientific">Thauera sp. B4</name>
    <dbReference type="NCBI Taxonomy" id="503999"/>
    <lineage>
        <taxon>Bacteria</taxon>
        <taxon>Pseudomonadati</taxon>
        <taxon>Pseudomonadota</taxon>
        <taxon>Betaproteobacteria</taxon>
        <taxon>Rhodocyclales</taxon>
        <taxon>Zoogloeaceae</taxon>
        <taxon>Thauera</taxon>
    </lineage>
</organism>
<dbReference type="EMBL" id="EU327991">
    <property type="protein sequence ID" value="ACB13037.1"/>
    <property type="molecule type" value="Genomic_DNA"/>
</dbReference>
<proteinExistence type="predicted"/>
<keyword evidence="2" id="KW-0489">Methyltransferase</keyword>
<sequence>MSSGAATIGDSALTGNYGVARTVTNWRAGRGLPSWPPHTDTFSPYPMNSTTYFDQCAATWDVDPMKVARAEAVAHGFRSEVPLSSAMRALEYGCGTGPLSFALRAELGEIALAERLRFALNAARALSSSARPGAVRNRMRVFPRAPAVHASATTAHRQNARHAGCGATAPRCRRRVPSGRRPRPCPVRRRAAADHASDHS</sequence>
<dbReference type="InterPro" id="IPR029063">
    <property type="entry name" value="SAM-dependent_MTases_sf"/>
</dbReference>
<name>B4Y361_9RHOO</name>
<reference evidence="2" key="1">
    <citation type="journal article" date="2008" name="J. Bacteriol.">
        <title>The evolution of class 1 integrons and the rise of antibiotic resistance.</title>
        <authorList>
            <person name="Gillings M."/>
            <person name="Boucher Y."/>
            <person name="Labbate M."/>
            <person name="Holmes A."/>
            <person name="Krishnan S."/>
            <person name="Holley M."/>
            <person name="Stokes H.W."/>
        </authorList>
    </citation>
    <scope>NUCLEOTIDE SEQUENCE</scope>
</reference>
<accession>B4Y361</accession>
<feature type="compositionally biased region" description="Basic residues" evidence="1">
    <location>
        <begin position="171"/>
        <end position="190"/>
    </location>
</feature>
<feature type="compositionally biased region" description="Basic and acidic residues" evidence="1">
    <location>
        <begin position="191"/>
        <end position="200"/>
    </location>
</feature>
<dbReference type="GO" id="GO:0008168">
    <property type="term" value="F:methyltransferase activity"/>
    <property type="evidence" value="ECO:0007669"/>
    <property type="project" value="UniProtKB-KW"/>
</dbReference>
<dbReference type="GO" id="GO:0032259">
    <property type="term" value="P:methylation"/>
    <property type="evidence" value="ECO:0007669"/>
    <property type="project" value="UniProtKB-KW"/>
</dbReference>
<evidence type="ECO:0000313" key="2">
    <source>
        <dbReference type="EMBL" id="ACB13037.1"/>
    </source>
</evidence>
<dbReference type="AlphaFoldDB" id="B4Y361"/>
<keyword evidence="2" id="KW-0808">Transferase</keyword>
<protein>
    <submittedName>
        <fullName evidence="2">Putative S-adenoyslmethionine-dependent methyltransferase</fullName>
    </submittedName>
</protein>
<dbReference type="Gene3D" id="3.40.50.150">
    <property type="entry name" value="Vaccinia Virus protein VP39"/>
    <property type="match status" value="1"/>
</dbReference>
<feature type="region of interest" description="Disordered" evidence="1">
    <location>
        <begin position="151"/>
        <end position="200"/>
    </location>
</feature>